<evidence type="ECO:0000256" key="10">
    <source>
        <dbReference type="ARBA" id="ARBA00023136"/>
    </source>
</evidence>
<evidence type="ECO:0000256" key="11">
    <source>
        <dbReference type="SAM" id="MobiDB-lite"/>
    </source>
</evidence>
<evidence type="ECO:0000256" key="6">
    <source>
        <dbReference type="ARBA" id="ARBA00022801"/>
    </source>
</evidence>
<dbReference type="PANTHER" id="PTHR43221">
    <property type="entry name" value="PROTEASE HTPX"/>
    <property type="match status" value="1"/>
</dbReference>
<evidence type="ECO:0000259" key="12">
    <source>
        <dbReference type="Pfam" id="PF01435"/>
    </source>
</evidence>
<comment type="caution">
    <text evidence="13">The sequence shown here is derived from an EMBL/GenBank/DDBJ whole genome shotgun (WGS) entry which is preliminary data.</text>
</comment>
<gene>
    <name evidence="13" type="ORF">GCM10008938_51020</name>
</gene>
<proteinExistence type="predicted"/>
<reference evidence="14" key="1">
    <citation type="journal article" date="2019" name="Int. J. Syst. Evol. Microbiol.">
        <title>The Global Catalogue of Microorganisms (GCM) 10K type strain sequencing project: providing services to taxonomists for standard genome sequencing and annotation.</title>
        <authorList>
            <consortium name="The Broad Institute Genomics Platform"/>
            <consortium name="The Broad Institute Genome Sequencing Center for Infectious Disease"/>
            <person name="Wu L."/>
            <person name="Ma J."/>
        </authorList>
    </citation>
    <scope>NUCLEOTIDE SEQUENCE [LARGE SCALE GENOMIC DNA]</scope>
    <source>
        <strain evidence="14">JCM 14370</strain>
    </source>
</reference>
<name>A0ABQ2DIC4_9DEIO</name>
<dbReference type="Proteomes" id="UP000632222">
    <property type="component" value="Unassembled WGS sequence"/>
</dbReference>
<evidence type="ECO:0000256" key="3">
    <source>
        <dbReference type="ARBA" id="ARBA00022670"/>
    </source>
</evidence>
<feature type="domain" description="Peptidase M48" evidence="12">
    <location>
        <begin position="76"/>
        <end position="275"/>
    </location>
</feature>
<evidence type="ECO:0000256" key="2">
    <source>
        <dbReference type="ARBA" id="ARBA00022475"/>
    </source>
</evidence>
<dbReference type="Gene3D" id="3.30.2010.10">
    <property type="entry name" value="Metalloproteases ('zincins'), catalytic domain"/>
    <property type="match status" value="1"/>
</dbReference>
<keyword evidence="7" id="KW-0862">Zinc</keyword>
<keyword evidence="3" id="KW-0645">Protease</keyword>
<evidence type="ECO:0000313" key="14">
    <source>
        <dbReference type="Proteomes" id="UP000632222"/>
    </source>
</evidence>
<evidence type="ECO:0000256" key="4">
    <source>
        <dbReference type="ARBA" id="ARBA00022692"/>
    </source>
</evidence>
<dbReference type="InterPro" id="IPR050083">
    <property type="entry name" value="HtpX_protease"/>
</dbReference>
<sequence length="584" mass="65608">MTHRLSQAQWNTQHPIQDFPGLQSHHYEHPDDRRLLSTARNVKGFDTMFKALSGAMFERQGYLMDLANHIRVGPFQHPQLYRVFQETVRALDIPEPELFISNRPGINAYATGSNKPYVVLHADLLHVMSSREIQWVIAHELGHIKSGHVLYQSMMQVLTSGAINLIPGIGILFQQGLQQALMLGLMHWSRVAEFTADRAAALVTGSPELGVQTLLKLAGGWVDPDHFNLEAFMKQGEEFSSISDTFSGKVYNLMSGVLEMTHPYPVIRAKALQEWHQSSTYQGLVRQEHLQGLDQHYRLYPHPGAKCEKCSAFVADQHEQCPNCQHPRASQTLHMSLPDEIKCTCHHCQKTNSRYQVYCFHCGEKIQDHLFKTVKPQESTEVSREAGSVTPRASKAQYSTSKLTGGLGNLVNQSLKGNEQLVLESETNMGIGLAFTTERILVVKAGLVAAGGFGKTVQHSFYYDDIEDLHLKRGKPLPKPGQDPNTIKELLVFAVQQKNKSLPTNLFVDVPLLEQTSILIVQNDTQFNSLKGFLNHFQWKTAPQAERPPTTPESTPDLMMLLRMLDSGKISQEQFEALSSRLQA</sequence>
<feature type="compositionally biased region" description="Polar residues" evidence="11">
    <location>
        <begin position="1"/>
        <end position="15"/>
    </location>
</feature>
<evidence type="ECO:0000256" key="5">
    <source>
        <dbReference type="ARBA" id="ARBA00022723"/>
    </source>
</evidence>
<evidence type="ECO:0000313" key="13">
    <source>
        <dbReference type="EMBL" id="GGJ58692.1"/>
    </source>
</evidence>
<evidence type="ECO:0000256" key="1">
    <source>
        <dbReference type="ARBA" id="ARBA00001947"/>
    </source>
</evidence>
<keyword evidence="8" id="KW-1133">Transmembrane helix</keyword>
<dbReference type="Pfam" id="PF01435">
    <property type="entry name" value="Peptidase_M48"/>
    <property type="match status" value="1"/>
</dbReference>
<protein>
    <recommendedName>
        <fullName evidence="12">Peptidase M48 domain-containing protein</fullName>
    </recommendedName>
</protein>
<evidence type="ECO:0000256" key="9">
    <source>
        <dbReference type="ARBA" id="ARBA00023049"/>
    </source>
</evidence>
<evidence type="ECO:0000256" key="7">
    <source>
        <dbReference type="ARBA" id="ARBA00022833"/>
    </source>
</evidence>
<comment type="cofactor">
    <cofactor evidence="1">
        <name>Zn(2+)</name>
        <dbReference type="ChEBI" id="CHEBI:29105"/>
    </cofactor>
</comment>
<dbReference type="RefSeq" id="WP_189009136.1">
    <property type="nucleotide sequence ID" value="NZ_BMOD01000045.1"/>
</dbReference>
<keyword evidence="2" id="KW-1003">Cell membrane</keyword>
<keyword evidence="5" id="KW-0479">Metal-binding</keyword>
<keyword evidence="10" id="KW-0472">Membrane</keyword>
<dbReference type="EMBL" id="BMOD01000045">
    <property type="protein sequence ID" value="GGJ58692.1"/>
    <property type="molecule type" value="Genomic_DNA"/>
</dbReference>
<feature type="region of interest" description="Disordered" evidence="11">
    <location>
        <begin position="1"/>
        <end position="28"/>
    </location>
</feature>
<dbReference type="PANTHER" id="PTHR43221:SF3">
    <property type="entry name" value="SLL1280 PROTEIN"/>
    <property type="match status" value="1"/>
</dbReference>
<keyword evidence="9" id="KW-0482">Metalloprotease</keyword>
<evidence type="ECO:0000256" key="8">
    <source>
        <dbReference type="ARBA" id="ARBA00022989"/>
    </source>
</evidence>
<accession>A0ABQ2DIC4</accession>
<dbReference type="CDD" id="cd07325">
    <property type="entry name" value="M48_Ste24p_like"/>
    <property type="match status" value="1"/>
</dbReference>
<keyword evidence="4" id="KW-0812">Transmembrane</keyword>
<keyword evidence="14" id="KW-1185">Reference proteome</keyword>
<dbReference type="InterPro" id="IPR001915">
    <property type="entry name" value="Peptidase_M48"/>
</dbReference>
<keyword evidence="6" id="KW-0378">Hydrolase</keyword>
<organism evidence="13 14">
    <name type="scientific">Deinococcus roseus</name>
    <dbReference type="NCBI Taxonomy" id="392414"/>
    <lineage>
        <taxon>Bacteria</taxon>
        <taxon>Thermotogati</taxon>
        <taxon>Deinococcota</taxon>
        <taxon>Deinococci</taxon>
        <taxon>Deinococcales</taxon>
        <taxon>Deinococcaceae</taxon>
        <taxon>Deinococcus</taxon>
    </lineage>
</organism>